<dbReference type="AlphaFoldDB" id="A0A0A9H3N0"/>
<reference evidence="1" key="1">
    <citation type="submission" date="2014-09" db="EMBL/GenBank/DDBJ databases">
        <authorList>
            <person name="Magalhaes I.L.F."/>
            <person name="Oliveira U."/>
            <person name="Santos F.R."/>
            <person name="Vidigal T.H.D.A."/>
            <person name="Brescovit A.D."/>
            <person name="Santos A.J."/>
        </authorList>
    </citation>
    <scope>NUCLEOTIDE SEQUENCE</scope>
    <source>
        <tissue evidence="1">Shoot tissue taken approximately 20 cm above the soil surface</tissue>
    </source>
</reference>
<dbReference type="EMBL" id="GBRH01166081">
    <property type="protein sequence ID" value="JAE31815.1"/>
    <property type="molecule type" value="Transcribed_RNA"/>
</dbReference>
<protein>
    <submittedName>
        <fullName evidence="1">Uncharacterized protein</fullName>
    </submittedName>
</protein>
<evidence type="ECO:0000313" key="1">
    <source>
        <dbReference type="EMBL" id="JAE31815.1"/>
    </source>
</evidence>
<organism evidence="1">
    <name type="scientific">Arundo donax</name>
    <name type="common">Giant reed</name>
    <name type="synonym">Donax arundinaceus</name>
    <dbReference type="NCBI Taxonomy" id="35708"/>
    <lineage>
        <taxon>Eukaryota</taxon>
        <taxon>Viridiplantae</taxon>
        <taxon>Streptophyta</taxon>
        <taxon>Embryophyta</taxon>
        <taxon>Tracheophyta</taxon>
        <taxon>Spermatophyta</taxon>
        <taxon>Magnoliopsida</taxon>
        <taxon>Liliopsida</taxon>
        <taxon>Poales</taxon>
        <taxon>Poaceae</taxon>
        <taxon>PACMAD clade</taxon>
        <taxon>Arundinoideae</taxon>
        <taxon>Arundineae</taxon>
        <taxon>Arundo</taxon>
    </lineage>
</organism>
<name>A0A0A9H3N0_ARUDO</name>
<reference evidence="1" key="2">
    <citation type="journal article" date="2015" name="Data Brief">
        <title>Shoot transcriptome of the giant reed, Arundo donax.</title>
        <authorList>
            <person name="Barrero R.A."/>
            <person name="Guerrero F.D."/>
            <person name="Moolhuijzen P."/>
            <person name="Goolsby J.A."/>
            <person name="Tidwell J."/>
            <person name="Bellgard S.E."/>
            <person name="Bellgard M.I."/>
        </authorList>
    </citation>
    <scope>NUCLEOTIDE SEQUENCE</scope>
    <source>
        <tissue evidence="1">Shoot tissue taken approximately 20 cm above the soil surface</tissue>
    </source>
</reference>
<proteinExistence type="predicted"/>
<accession>A0A0A9H3N0</accession>
<sequence length="34" mass="3918">MNSVMAFLTSRLSISNNHRILRTRSIDNRKGTNN</sequence>